<organism evidence="1 2">
    <name type="scientific">Aspergillus kawachii</name>
    <name type="common">White koji mold</name>
    <name type="synonym">Aspergillus awamori var. kawachi</name>
    <dbReference type="NCBI Taxonomy" id="1069201"/>
    <lineage>
        <taxon>Eukaryota</taxon>
        <taxon>Fungi</taxon>
        <taxon>Dikarya</taxon>
        <taxon>Ascomycota</taxon>
        <taxon>Pezizomycotina</taxon>
        <taxon>Eurotiomycetes</taxon>
        <taxon>Eurotiomycetidae</taxon>
        <taxon>Eurotiales</taxon>
        <taxon>Aspergillaceae</taxon>
        <taxon>Aspergillus</taxon>
        <taxon>Aspergillus subgen. Circumdati</taxon>
    </lineage>
</organism>
<comment type="caution">
    <text evidence="1">The sequence shown here is derived from an EMBL/GenBank/DDBJ whole genome shotgun (WGS) entry which is preliminary data.</text>
</comment>
<reference evidence="2" key="2">
    <citation type="submission" date="2016-02" db="EMBL/GenBank/DDBJ databases">
        <title>Genome sequencing of Aspergillus luchuensis NBRC 4314.</title>
        <authorList>
            <person name="Yamada O."/>
        </authorList>
    </citation>
    <scope>NUCLEOTIDE SEQUENCE [LARGE SCALE GENOMIC DNA]</scope>
    <source>
        <strain evidence="2">RIB 2604</strain>
    </source>
</reference>
<evidence type="ECO:0000313" key="2">
    <source>
        <dbReference type="Proteomes" id="UP000075230"/>
    </source>
</evidence>
<gene>
    <name evidence="1" type="ORF">RIB2604_03501640</name>
</gene>
<proteinExistence type="predicted"/>
<protein>
    <submittedName>
        <fullName evidence="1">DNA-repair protein Rad2</fullName>
    </submittedName>
</protein>
<accession>A0A146FY67</accession>
<reference evidence="1 2" key="1">
    <citation type="journal article" date="2016" name="DNA Res.">
        <title>Genome sequence of Aspergillus luchuensis NBRC 4314.</title>
        <authorList>
            <person name="Yamada O."/>
            <person name="Machida M."/>
            <person name="Hosoyama A."/>
            <person name="Goto M."/>
            <person name="Takahashi T."/>
            <person name="Futagami T."/>
            <person name="Yamagata Y."/>
            <person name="Takeuchi M."/>
            <person name="Kobayashi T."/>
            <person name="Koike H."/>
            <person name="Abe K."/>
            <person name="Asai K."/>
            <person name="Arita M."/>
            <person name="Fujita N."/>
            <person name="Fukuda K."/>
            <person name="Higa K."/>
            <person name="Horikawa H."/>
            <person name="Ishikawa T."/>
            <person name="Jinno K."/>
            <person name="Kato Y."/>
            <person name="Kirimura K."/>
            <person name="Mizutani O."/>
            <person name="Nakasone K."/>
            <person name="Sano M."/>
            <person name="Shiraishi Y."/>
            <person name="Tsukahara M."/>
            <person name="Gomi K."/>
        </authorList>
    </citation>
    <scope>NUCLEOTIDE SEQUENCE [LARGE SCALE GENOMIC DNA]</scope>
    <source>
        <strain evidence="1 2">RIB 2604</strain>
    </source>
</reference>
<dbReference type="Proteomes" id="UP000075230">
    <property type="component" value="Unassembled WGS sequence"/>
</dbReference>
<sequence>MFPPARKSPVPPRRVPKCWLFTKPNSGQVGPLCHSPKASTSSSRNSLCFDLPLFPRCASFSRSISHPETPAHLHYGPLINGYGGLIFLAINDRDSDSSGKVEESRWETHRPQ</sequence>
<name>A0A146FY67_ASPKA</name>
<evidence type="ECO:0000313" key="1">
    <source>
        <dbReference type="EMBL" id="GAT30604.1"/>
    </source>
</evidence>
<dbReference type="AlphaFoldDB" id="A0A146FY67"/>
<dbReference type="EMBL" id="BCWF01000034">
    <property type="protein sequence ID" value="GAT30604.1"/>
    <property type="molecule type" value="Genomic_DNA"/>
</dbReference>